<feature type="region of interest" description="Disordered" evidence="4">
    <location>
        <begin position="95"/>
        <end position="195"/>
    </location>
</feature>
<feature type="compositionally biased region" description="Basic and acidic residues" evidence="4">
    <location>
        <begin position="140"/>
        <end position="161"/>
    </location>
</feature>
<dbReference type="EMBL" id="SLXF01000001">
    <property type="protein sequence ID" value="TCP09564.1"/>
    <property type="molecule type" value="Genomic_DNA"/>
</dbReference>
<gene>
    <name evidence="5" type="ORF">EV676_101138</name>
</gene>
<protein>
    <submittedName>
        <fullName evidence="5">Ankyrin repeat protein</fullName>
    </submittedName>
</protein>
<dbReference type="Pfam" id="PF12796">
    <property type="entry name" value="Ank_2"/>
    <property type="match status" value="1"/>
</dbReference>
<feature type="repeat" description="ANK" evidence="3">
    <location>
        <begin position="248"/>
        <end position="285"/>
    </location>
</feature>
<dbReference type="AlphaFoldDB" id="A0AA46DG44"/>
<dbReference type="InterPro" id="IPR036770">
    <property type="entry name" value="Ankyrin_rpt-contain_sf"/>
</dbReference>
<feature type="compositionally biased region" description="Pro residues" evidence="4">
    <location>
        <begin position="108"/>
        <end position="122"/>
    </location>
</feature>
<accession>A0AA46DG44</accession>
<organism evidence="5 6">
    <name type="scientific">Caldimonas thermodepolymerans</name>
    <dbReference type="NCBI Taxonomy" id="215580"/>
    <lineage>
        <taxon>Bacteria</taxon>
        <taxon>Pseudomonadati</taxon>
        <taxon>Pseudomonadota</taxon>
        <taxon>Betaproteobacteria</taxon>
        <taxon>Burkholderiales</taxon>
        <taxon>Sphaerotilaceae</taxon>
        <taxon>Caldimonas</taxon>
    </lineage>
</organism>
<sequence>MKSDPPTPIDDALARRYRDAVRLAGEDARPADATRAAILAHAADQARARQAEPVQQVAPGDRPAANDGRWRWRAVASVLLVGFVALLAWQVERADDGSDGPTVALAPSPTPAPAAAPMPAPAAPAADATARAAPPPQTVARREAERARERARAERALREPPRPAAAPAPHMARPAASLPEAATAPPGGAAATQDVPPLRASAPEAAPLAAAPPRPAVPRLQQAALRGEVERVRALLDAGAAADARDARGRTALLALVLQGDGRPDQVEVARLLLEAGADPNAADADGVTPLQHARRRGQDELARLIEAHGGR</sequence>
<evidence type="ECO:0000256" key="4">
    <source>
        <dbReference type="SAM" id="MobiDB-lite"/>
    </source>
</evidence>
<feature type="compositionally biased region" description="Low complexity" evidence="4">
    <location>
        <begin position="165"/>
        <end position="195"/>
    </location>
</feature>
<evidence type="ECO:0000256" key="3">
    <source>
        <dbReference type="PROSITE-ProRule" id="PRU00023"/>
    </source>
</evidence>
<keyword evidence="2 3" id="KW-0040">ANK repeat</keyword>
<dbReference type="PROSITE" id="PS50297">
    <property type="entry name" value="ANK_REP_REGION"/>
    <property type="match status" value="1"/>
</dbReference>
<proteinExistence type="predicted"/>
<evidence type="ECO:0000313" key="5">
    <source>
        <dbReference type="EMBL" id="TCP09564.1"/>
    </source>
</evidence>
<feature type="compositionally biased region" description="Low complexity" evidence="4">
    <location>
        <begin position="123"/>
        <end position="132"/>
    </location>
</feature>
<comment type="caution">
    <text evidence="5">The sequence shown here is derived from an EMBL/GenBank/DDBJ whole genome shotgun (WGS) entry which is preliminary data.</text>
</comment>
<dbReference type="InterPro" id="IPR002110">
    <property type="entry name" value="Ankyrin_rpt"/>
</dbReference>
<dbReference type="PANTHER" id="PTHR24189">
    <property type="entry name" value="MYOTROPHIN"/>
    <property type="match status" value="1"/>
</dbReference>
<evidence type="ECO:0000313" key="6">
    <source>
        <dbReference type="Proteomes" id="UP000294772"/>
    </source>
</evidence>
<name>A0AA46DG44_9BURK</name>
<evidence type="ECO:0000256" key="2">
    <source>
        <dbReference type="ARBA" id="ARBA00023043"/>
    </source>
</evidence>
<dbReference type="Proteomes" id="UP000294772">
    <property type="component" value="Unassembled WGS sequence"/>
</dbReference>
<dbReference type="Gene3D" id="1.25.40.20">
    <property type="entry name" value="Ankyrin repeat-containing domain"/>
    <property type="match status" value="1"/>
</dbReference>
<dbReference type="InterPro" id="IPR050745">
    <property type="entry name" value="Multifunctional_regulatory"/>
</dbReference>
<dbReference type="PROSITE" id="PS50088">
    <property type="entry name" value="ANK_REPEAT"/>
    <property type="match status" value="2"/>
</dbReference>
<reference evidence="5 6" key="1">
    <citation type="submission" date="2019-03" db="EMBL/GenBank/DDBJ databases">
        <title>Genomic Encyclopedia of Type Strains, Phase IV (KMG-IV): sequencing the most valuable type-strain genomes for metagenomic binning, comparative biology and taxonomic classification.</title>
        <authorList>
            <person name="Goeker M."/>
        </authorList>
    </citation>
    <scope>NUCLEOTIDE SEQUENCE [LARGE SCALE GENOMIC DNA]</scope>
    <source>
        <strain evidence="5 6">DSM 15264</strain>
    </source>
</reference>
<evidence type="ECO:0000256" key="1">
    <source>
        <dbReference type="ARBA" id="ARBA00022737"/>
    </source>
</evidence>
<dbReference type="RefSeq" id="WP_114699290.1">
    <property type="nucleotide sequence ID" value="NZ_CALFFA010000022.1"/>
</dbReference>
<keyword evidence="1" id="KW-0677">Repeat</keyword>
<dbReference type="PANTHER" id="PTHR24189:SF50">
    <property type="entry name" value="ANKYRIN REPEAT AND SOCS BOX PROTEIN 2"/>
    <property type="match status" value="1"/>
</dbReference>
<feature type="repeat" description="ANK" evidence="3">
    <location>
        <begin position="220"/>
        <end position="247"/>
    </location>
</feature>
<dbReference type="SUPFAM" id="SSF48403">
    <property type="entry name" value="Ankyrin repeat"/>
    <property type="match status" value="1"/>
</dbReference>